<accession>A0A8S5TJA7</accession>
<evidence type="ECO:0000256" key="1">
    <source>
        <dbReference type="SAM" id="Phobius"/>
    </source>
</evidence>
<evidence type="ECO:0000313" key="2">
    <source>
        <dbReference type="EMBL" id="DAF63087.1"/>
    </source>
</evidence>
<keyword evidence="1" id="KW-0472">Membrane</keyword>
<protein>
    <submittedName>
        <fullName evidence="2">Uncharacterized protein</fullName>
    </submittedName>
</protein>
<keyword evidence="1" id="KW-1133">Transmembrane helix</keyword>
<feature type="transmembrane region" description="Helical" evidence="1">
    <location>
        <begin position="12"/>
        <end position="33"/>
    </location>
</feature>
<dbReference type="EMBL" id="BK032832">
    <property type="protein sequence ID" value="DAF63087.1"/>
    <property type="molecule type" value="Genomic_DNA"/>
</dbReference>
<name>A0A8S5TJA7_9CAUD</name>
<sequence>MHNRVLRHSGDLKSIIILIKVLLNYLLLLRIVVM</sequence>
<proteinExistence type="predicted"/>
<organism evidence="2">
    <name type="scientific">Myoviridae sp. ct9dX1</name>
    <dbReference type="NCBI Taxonomy" id="2827665"/>
    <lineage>
        <taxon>Viruses</taxon>
        <taxon>Duplodnaviria</taxon>
        <taxon>Heunggongvirae</taxon>
        <taxon>Uroviricota</taxon>
        <taxon>Caudoviricetes</taxon>
    </lineage>
</organism>
<keyword evidence="1" id="KW-0812">Transmembrane</keyword>
<reference evidence="2" key="1">
    <citation type="journal article" date="2021" name="Proc. Natl. Acad. Sci. U.S.A.">
        <title>A Catalog of Tens of Thousands of Viruses from Human Metagenomes Reveals Hidden Associations with Chronic Diseases.</title>
        <authorList>
            <person name="Tisza M.J."/>
            <person name="Buck C.B."/>
        </authorList>
    </citation>
    <scope>NUCLEOTIDE SEQUENCE</scope>
    <source>
        <strain evidence="2">Ct9dX1</strain>
    </source>
</reference>